<evidence type="ECO:0000256" key="1">
    <source>
        <dbReference type="SAM" id="MobiDB-lite"/>
    </source>
</evidence>
<evidence type="ECO:0000313" key="4">
    <source>
        <dbReference type="Proteomes" id="UP000193218"/>
    </source>
</evidence>
<keyword evidence="2" id="KW-0812">Transmembrane</keyword>
<accession>A0A1Y1UAW2</accession>
<dbReference type="AlphaFoldDB" id="A0A1Y1UAW2"/>
<keyword evidence="2" id="KW-0472">Membrane</keyword>
<reference evidence="3 4" key="1">
    <citation type="submission" date="2017-03" db="EMBL/GenBank/DDBJ databases">
        <title>Widespread Adenine N6-methylation of Active Genes in Fungi.</title>
        <authorList>
            <consortium name="DOE Joint Genome Institute"/>
            <person name="Mondo S.J."/>
            <person name="Dannebaum R.O."/>
            <person name="Kuo R.C."/>
            <person name="Louie K.B."/>
            <person name="Bewick A.J."/>
            <person name="Labutti K."/>
            <person name="Haridas S."/>
            <person name="Kuo A."/>
            <person name="Salamov A."/>
            <person name="Ahrendt S.R."/>
            <person name="Lau R."/>
            <person name="Bowen B.P."/>
            <person name="Lipzen A."/>
            <person name="Sullivan W."/>
            <person name="Andreopoulos W.B."/>
            <person name="Clum A."/>
            <person name="Lindquist E."/>
            <person name="Daum C."/>
            <person name="Northen T.R."/>
            <person name="Ramamoorthy G."/>
            <person name="Schmitz R.J."/>
            <person name="Gryganskyi A."/>
            <person name="Culley D."/>
            <person name="Magnuson J."/>
            <person name="James T.Y."/>
            <person name="O'Malley M.A."/>
            <person name="Stajich J.E."/>
            <person name="Spatafora J.W."/>
            <person name="Visel A."/>
            <person name="Grigoriev I.V."/>
        </authorList>
    </citation>
    <scope>NUCLEOTIDE SEQUENCE [LARGE SCALE GENOMIC DNA]</scope>
    <source>
        <strain evidence="3 4">NRRL Y-17943</strain>
    </source>
</reference>
<proteinExistence type="predicted"/>
<sequence length="74" mass="8751">MIRIPLLFDKEQNSNTLLPFSLAFLISVLSSAFPPWVSARMSPKEKRKRERGWFTKRERAKGKKRVTPMTRFLQ</sequence>
<dbReference type="EMBL" id="NBSH01000013">
    <property type="protein sequence ID" value="ORX34684.1"/>
    <property type="molecule type" value="Genomic_DNA"/>
</dbReference>
<feature type="region of interest" description="Disordered" evidence="1">
    <location>
        <begin position="47"/>
        <end position="74"/>
    </location>
</feature>
<comment type="caution">
    <text evidence="3">The sequence shown here is derived from an EMBL/GenBank/DDBJ whole genome shotgun (WGS) entry which is preliminary data.</text>
</comment>
<name>A0A1Y1UAW2_9TREE</name>
<keyword evidence="2" id="KW-1133">Transmembrane helix</keyword>
<evidence type="ECO:0000256" key="2">
    <source>
        <dbReference type="SAM" id="Phobius"/>
    </source>
</evidence>
<dbReference type="GeneID" id="33558543"/>
<dbReference type="RefSeq" id="XP_021868926.1">
    <property type="nucleotide sequence ID" value="XM_022016734.1"/>
</dbReference>
<evidence type="ECO:0000313" key="3">
    <source>
        <dbReference type="EMBL" id="ORX34684.1"/>
    </source>
</evidence>
<organism evidence="3 4">
    <name type="scientific">Kockovaella imperatae</name>
    <dbReference type="NCBI Taxonomy" id="4999"/>
    <lineage>
        <taxon>Eukaryota</taxon>
        <taxon>Fungi</taxon>
        <taxon>Dikarya</taxon>
        <taxon>Basidiomycota</taxon>
        <taxon>Agaricomycotina</taxon>
        <taxon>Tremellomycetes</taxon>
        <taxon>Tremellales</taxon>
        <taxon>Cuniculitremaceae</taxon>
        <taxon>Kockovaella</taxon>
    </lineage>
</organism>
<protein>
    <submittedName>
        <fullName evidence="3">Uncharacterized protein</fullName>
    </submittedName>
</protein>
<dbReference type="Proteomes" id="UP000193218">
    <property type="component" value="Unassembled WGS sequence"/>
</dbReference>
<gene>
    <name evidence="3" type="ORF">BD324DRAFT_634481</name>
</gene>
<dbReference type="InParanoid" id="A0A1Y1UAW2"/>
<keyword evidence="4" id="KW-1185">Reference proteome</keyword>
<feature type="transmembrane region" description="Helical" evidence="2">
    <location>
        <begin position="20"/>
        <end position="39"/>
    </location>
</feature>